<dbReference type="Gene3D" id="3.10.100.10">
    <property type="entry name" value="Mannose-Binding Protein A, subunit A"/>
    <property type="match status" value="1"/>
</dbReference>
<dbReference type="Gene3D" id="3.60.10.10">
    <property type="entry name" value="Endonuclease/exonuclease/phosphatase"/>
    <property type="match status" value="1"/>
</dbReference>
<feature type="domain" description="C-type lectin" evidence="2">
    <location>
        <begin position="30"/>
        <end position="143"/>
    </location>
</feature>
<dbReference type="InterPro" id="IPR036691">
    <property type="entry name" value="Endo/exonu/phosph_ase_sf"/>
</dbReference>
<dbReference type="OrthoDB" id="6132032at2759"/>
<dbReference type="PROSITE" id="PS50041">
    <property type="entry name" value="C_TYPE_LECTIN_2"/>
    <property type="match status" value="1"/>
</dbReference>
<name>A0A8B6CV91_MYTGA</name>
<dbReference type="EMBL" id="UYJE01002446">
    <property type="protein sequence ID" value="VDI10785.1"/>
    <property type="molecule type" value="Genomic_DNA"/>
</dbReference>
<proteinExistence type="predicted"/>
<dbReference type="Proteomes" id="UP000596742">
    <property type="component" value="Unassembled WGS sequence"/>
</dbReference>
<organism evidence="3 4">
    <name type="scientific">Mytilus galloprovincialis</name>
    <name type="common">Mediterranean mussel</name>
    <dbReference type="NCBI Taxonomy" id="29158"/>
    <lineage>
        <taxon>Eukaryota</taxon>
        <taxon>Metazoa</taxon>
        <taxon>Spiralia</taxon>
        <taxon>Lophotrochozoa</taxon>
        <taxon>Mollusca</taxon>
        <taxon>Bivalvia</taxon>
        <taxon>Autobranchia</taxon>
        <taxon>Pteriomorphia</taxon>
        <taxon>Mytilida</taxon>
        <taxon>Mytiloidea</taxon>
        <taxon>Mytilidae</taxon>
        <taxon>Mytilinae</taxon>
        <taxon>Mytilus</taxon>
    </lineage>
</organism>
<evidence type="ECO:0000256" key="1">
    <source>
        <dbReference type="SAM" id="SignalP"/>
    </source>
</evidence>
<accession>A0A8B6CV91</accession>
<reference evidence="3" key="1">
    <citation type="submission" date="2018-11" db="EMBL/GenBank/DDBJ databases">
        <authorList>
            <person name="Alioto T."/>
            <person name="Alioto T."/>
        </authorList>
    </citation>
    <scope>NUCLEOTIDE SEQUENCE</scope>
</reference>
<feature type="signal peptide" evidence="1">
    <location>
        <begin position="1"/>
        <end position="16"/>
    </location>
</feature>
<dbReference type="InterPro" id="IPR016187">
    <property type="entry name" value="CTDL_fold"/>
</dbReference>
<dbReference type="SUPFAM" id="SSF56436">
    <property type="entry name" value="C-type lectin-like"/>
    <property type="match status" value="1"/>
</dbReference>
<sequence length="430" mass="48798">MRFYILLATCVSAVICSPTGDYCKAPFQRIGNGCYLISTEKVTGDAAAHVLCADRGAYLANFETLEEAMRMKYELLVRKTGLIYYIGGRKMNRNIAGGDWKWFKHGETSNIKYFLFPKSQPNGSSQDPQDCLSFWAPEENNWNRTAMIFIVFFASFLLTVKGAPTADPCGFPYRRIGEGCYLIVNDTVSADTAIVKTKIDQSFPDAQFRVDNYHFWRKDRNAHGGRIVMYIRSDLPCDRKQNMECEIIESIAAELVVNGKKWLISGMYRPQTISDNDFINDFTKTHDKISVKYDNMIFLGDLNYNLLSIDKCTPLSTVCDICGIENIVKGATCFTKDAKPTLNDVILTNKKNMLQNTTNFNCGLSDVHNIIAVQLKSDVPSIKKPLKKYRSYKQLDEEKFLHDLEQANLTTIVDNVENVNEAYDIFLTPN</sequence>
<keyword evidence="1" id="KW-0732">Signal</keyword>
<dbReference type="InterPro" id="IPR016186">
    <property type="entry name" value="C-type_lectin-like/link_sf"/>
</dbReference>
<dbReference type="AlphaFoldDB" id="A0A8B6CV91"/>
<evidence type="ECO:0000313" key="3">
    <source>
        <dbReference type="EMBL" id="VDI10785.1"/>
    </source>
</evidence>
<protein>
    <recommendedName>
        <fullName evidence="2">C-type lectin domain-containing protein</fullName>
    </recommendedName>
</protein>
<keyword evidence="4" id="KW-1185">Reference proteome</keyword>
<evidence type="ECO:0000259" key="2">
    <source>
        <dbReference type="PROSITE" id="PS50041"/>
    </source>
</evidence>
<comment type="caution">
    <text evidence="3">The sequence shown here is derived from an EMBL/GenBank/DDBJ whole genome shotgun (WGS) entry which is preliminary data.</text>
</comment>
<feature type="chain" id="PRO_5032411268" description="C-type lectin domain-containing protein" evidence="1">
    <location>
        <begin position="17"/>
        <end position="430"/>
    </location>
</feature>
<evidence type="ECO:0000313" key="4">
    <source>
        <dbReference type="Proteomes" id="UP000596742"/>
    </source>
</evidence>
<dbReference type="InterPro" id="IPR001304">
    <property type="entry name" value="C-type_lectin-like"/>
</dbReference>
<gene>
    <name evidence="3" type="ORF">MGAL_10B092243A</name>
</gene>
<dbReference type="SUPFAM" id="SSF56219">
    <property type="entry name" value="DNase I-like"/>
    <property type="match status" value="1"/>
</dbReference>